<evidence type="ECO:0000313" key="3">
    <source>
        <dbReference type="WBParaSite" id="maker-unitig_33728-snap-gene-0.1-mRNA-1"/>
    </source>
</evidence>
<dbReference type="Proteomes" id="UP000095280">
    <property type="component" value="Unplaced"/>
</dbReference>
<feature type="region of interest" description="Disordered" evidence="1">
    <location>
        <begin position="1"/>
        <end position="63"/>
    </location>
</feature>
<keyword evidence="2" id="KW-1185">Reference proteome</keyword>
<protein>
    <submittedName>
        <fullName evidence="3">Uncharacterized protein</fullName>
    </submittedName>
</protein>
<proteinExistence type="predicted"/>
<dbReference type="WBParaSite" id="maker-unitig_33728-snap-gene-0.1-mRNA-1">
    <property type="protein sequence ID" value="maker-unitig_33728-snap-gene-0.1-mRNA-1"/>
    <property type="gene ID" value="maker-unitig_33728-snap-gene-0.1"/>
</dbReference>
<dbReference type="AlphaFoldDB" id="A0A1I8FGC7"/>
<accession>A0A1I8FGC7</accession>
<sequence length="63" mass="7326">MRDELRFKSATSVRRVPQRLPPPAHTGMKTLYSTRTPGRPMLDPGRPQRDGRPQMYKTEYQSP</sequence>
<organism evidence="2 3">
    <name type="scientific">Macrostomum lignano</name>
    <dbReference type="NCBI Taxonomy" id="282301"/>
    <lineage>
        <taxon>Eukaryota</taxon>
        <taxon>Metazoa</taxon>
        <taxon>Spiralia</taxon>
        <taxon>Lophotrochozoa</taxon>
        <taxon>Platyhelminthes</taxon>
        <taxon>Rhabditophora</taxon>
        <taxon>Macrostomorpha</taxon>
        <taxon>Macrostomida</taxon>
        <taxon>Macrostomidae</taxon>
        <taxon>Macrostomum</taxon>
    </lineage>
</organism>
<evidence type="ECO:0000313" key="2">
    <source>
        <dbReference type="Proteomes" id="UP000095280"/>
    </source>
</evidence>
<name>A0A1I8FGC7_9PLAT</name>
<evidence type="ECO:0000256" key="1">
    <source>
        <dbReference type="SAM" id="MobiDB-lite"/>
    </source>
</evidence>
<reference evidence="3" key="1">
    <citation type="submission" date="2016-11" db="UniProtKB">
        <authorList>
            <consortium name="WormBaseParasite"/>
        </authorList>
    </citation>
    <scope>IDENTIFICATION</scope>
</reference>